<dbReference type="CDD" id="cd16625">
    <property type="entry name" value="RING-HC_RBR_HEL2-like"/>
    <property type="match status" value="1"/>
</dbReference>
<organism evidence="13 14">
    <name type="scientific">Batrachochytrium salamandrivorans</name>
    <dbReference type="NCBI Taxonomy" id="1357716"/>
    <lineage>
        <taxon>Eukaryota</taxon>
        <taxon>Fungi</taxon>
        <taxon>Fungi incertae sedis</taxon>
        <taxon>Chytridiomycota</taxon>
        <taxon>Chytridiomycota incertae sedis</taxon>
        <taxon>Chytridiomycetes</taxon>
        <taxon>Rhizophydiales</taxon>
        <taxon>Rhizophydiales incertae sedis</taxon>
        <taxon>Batrachochytrium</taxon>
    </lineage>
</organism>
<dbReference type="Proteomes" id="UP001648503">
    <property type="component" value="Unassembled WGS sequence"/>
</dbReference>
<keyword evidence="3" id="KW-0808">Transferase</keyword>
<dbReference type="InterPro" id="IPR031127">
    <property type="entry name" value="E3_UB_ligase_RBR"/>
</dbReference>
<reference evidence="13 14" key="1">
    <citation type="submission" date="2021-02" db="EMBL/GenBank/DDBJ databases">
        <title>Variation within the Batrachochytrium salamandrivorans European outbreak.</title>
        <authorList>
            <person name="Kelly M."/>
            <person name="Pasmans F."/>
            <person name="Shea T.P."/>
            <person name="Munoz J.F."/>
            <person name="Carranza S."/>
            <person name="Cuomo C.A."/>
            <person name="Martel A."/>
        </authorList>
    </citation>
    <scope>NUCLEOTIDE SEQUENCE [LARGE SCALE GENOMIC DNA]</scope>
    <source>
        <strain evidence="13 14">AMFP18/2</strain>
    </source>
</reference>
<dbReference type="CDD" id="cd20356">
    <property type="entry name" value="Rcat_RBR_HHARI-like"/>
    <property type="match status" value="1"/>
</dbReference>
<dbReference type="InterPro" id="IPR001841">
    <property type="entry name" value="Znf_RING"/>
</dbReference>
<feature type="domain" description="RING-type" evidence="12">
    <location>
        <begin position="158"/>
        <end position="372"/>
    </location>
</feature>
<evidence type="ECO:0000256" key="1">
    <source>
        <dbReference type="ARBA" id="ARBA00001798"/>
    </source>
</evidence>
<evidence type="ECO:0000313" key="13">
    <source>
        <dbReference type="EMBL" id="KAH6594934.1"/>
    </source>
</evidence>
<evidence type="ECO:0000256" key="5">
    <source>
        <dbReference type="ARBA" id="ARBA00022737"/>
    </source>
</evidence>
<dbReference type="PANTHER" id="PTHR11685">
    <property type="entry name" value="RBR FAMILY RING FINGER AND IBR DOMAIN-CONTAINING"/>
    <property type="match status" value="1"/>
</dbReference>
<keyword evidence="4" id="KW-0479">Metal-binding</keyword>
<evidence type="ECO:0000256" key="3">
    <source>
        <dbReference type="ARBA" id="ARBA00022679"/>
    </source>
</evidence>
<dbReference type="Pfam" id="PF19422">
    <property type="entry name" value="Ariadne"/>
    <property type="match status" value="1"/>
</dbReference>
<dbReference type="PROSITE" id="PS00518">
    <property type="entry name" value="ZF_RING_1"/>
    <property type="match status" value="2"/>
</dbReference>
<evidence type="ECO:0000256" key="9">
    <source>
        <dbReference type="PROSITE-ProRule" id="PRU00175"/>
    </source>
</evidence>
<dbReference type="CDD" id="cd20346">
    <property type="entry name" value="BRcat_RBR_ANKIB1"/>
    <property type="match status" value="1"/>
</dbReference>
<evidence type="ECO:0000313" key="14">
    <source>
        <dbReference type="Proteomes" id="UP001648503"/>
    </source>
</evidence>
<dbReference type="SUPFAM" id="SSF57850">
    <property type="entry name" value="RING/U-box"/>
    <property type="match status" value="3"/>
</dbReference>
<dbReference type="InterPro" id="IPR013083">
    <property type="entry name" value="Znf_RING/FYVE/PHD"/>
</dbReference>
<dbReference type="InterPro" id="IPR002867">
    <property type="entry name" value="IBR_dom"/>
</dbReference>
<evidence type="ECO:0000259" key="12">
    <source>
        <dbReference type="PROSITE" id="PS51873"/>
    </source>
</evidence>
<evidence type="ECO:0000256" key="4">
    <source>
        <dbReference type="ARBA" id="ARBA00022723"/>
    </source>
</evidence>
<feature type="compositionally biased region" description="Polar residues" evidence="10">
    <location>
        <begin position="1"/>
        <end position="13"/>
    </location>
</feature>
<dbReference type="SMART" id="SM00647">
    <property type="entry name" value="IBR"/>
    <property type="match status" value="2"/>
</dbReference>
<comment type="caution">
    <text evidence="13">The sequence shown here is derived from an EMBL/GenBank/DDBJ whole genome shotgun (WGS) entry which is preliminary data.</text>
</comment>
<evidence type="ECO:0000256" key="2">
    <source>
        <dbReference type="ARBA" id="ARBA00012251"/>
    </source>
</evidence>
<feature type="domain" description="RING-type" evidence="11">
    <location>
        <begin position="162"/>
        <end position="208"/>
    </location>
</feature>
<dbReference type="InterPro" id="IPR044066">
    <property type="entry name" value="TRIAD_supradom"/>
</dbReference>
<name>A0ABQ8FAM8_9FUNG</name>
<evidence type="ECO:0000256" key="10">
    <source>
        <dbReference type="SAM" id="MobiDB-lite"/>
    </source>
</evidence>
<feature type="compositionally biased region" description="Acidic residues" evidence="10">
    <location>
        <begin position="14"/>
        <end position="56"/>
    </location>
</feature>
<evidence type="ECO:0000256" key="7">
    <source>
        <dbReference type="ARBA" id="ARBA00022786"/>
    </source>
</evidence>
<dbReference type="Gene3D" id="3.30.40.10">
    <property type="entry name" value="Zinc/RING finger domain, C3HC4 (zinc finger)"/>
    <property type="match status" value="1"/>
</dbReference>
<dbReference type="InterPro" id="IPR017907">
    <property type="entry name" value="Znf_RING_CS"/>
</dbReference>
<keyword evidence="6 9" id="KW-0863">Zinc-finger</keyword>
<evidence type="ECO:0000256" key="6">
    <source>
        <dbReference type="ARBA" id="ARBA00022771"/>
    </source>
</evidence>
<dbReference type="Pfam" id="PF01485">
    <property type="entry name" value="IBR"/>
    <property type="match status" value="1"/>
</dbReference>
<proteinExistence type="predicted"/>
<accession>A0ABQ8FAM8</accession>
<keyword evidence="8" id="KW-0862">Zinc</keyword>
<keyword evidence="7" id="KW-0833">Ubl conjugation pathway</keyword>
<evidence type="ECO:0000259" key="11">
    <source>
        <dbReference type="PROSITE" id="PS50089"/>
    </source>
</evidence>
<protein>
    <recommendedName>
        <fullName evidence="2">RBR-type E3 ubiquitin transferase</fullName>
        <ecNumber evidence="2">2.3.2.31</ecNumber>
    </recommendedName>
</protein>
<gene>
    <name evidence="13" type="ORF">BASA50_006196</name>
</gene>
<dbReference type="Gene3D" id="1.20.120.1750">
    <property type="match status" value="1"/>
</dbReference>
<evidence type="ECO:0000256" key="8">
    <source>
        <dbReference type="ARBA" id="ARBA00022833"/>
    </source>
</evidence>
<dbReference type="EC" id="2.3.2.31" evidence="2"/>
<keyword evidence="14" id="KW-1185">Reference proteome</keyword>
<dbReference type="InterPro" id="IPR048962">
    <property type="entry name" value="ARIH1-like_UBL"/>
</dbReference>
<comment type="catalytic activity">
    <reaction evidence="1">
        <text>[E2 ubiquitin-conjugating enzyme]-S-ubiquitinyl-L-cysteine + [acceptor protein]-L-lysine = [E2 ubiquitin-conjugating enzyme]-L-cysteine + [acceptor protein]-N(6)-ubiquitinyl-L-lysine.</text>
        <dbReference type="EC" id="2.3.2.31"/>
    </reaction>
</comment>
<keyword evidence="5" id="KW-0677">Repeat</keyword>
<sequence>MNTSKTHSSVSPESDQDDLDLDNDMDEDMNDYDDEEDDDDEDNEDYNDEDYNDEDANFLPVLADREMRRPYDTDFVVHAPNDILSFQEKETAQVAGILGCSKQTAITLLRHFLWNKERLIESYMDDSAAVTAAAGVALIGDEEEGTAVPRVSVPITIAGFECDICCNDDPALMSFALSCCHRFCVGCYRQYLSQKIAEEGECRRIRCPAAGCTIIVNEQIIESIVLPVIYQKYRNLLMRTYVDDSIYLRWCPAPNCEFAIECKVRQDQLKEVVPAVTCRCGHTFCFGCGLANHQPCICYIVRFWIKKCEDDSETSNWISAHTKECIKCSTIIEKAGGCNHMTCRKCKHEFCWVCMGPWSEHGTSWYSCNRFEEKGSVDARDAQTRSRVALERYLHYYNRYANHDQSAKLDREMYEKMEKKMNHMQDSSELSWIEVQFLNKAVEVLQLSRMTLKWTYCFAYYLVRDNATQLFEDNQSDLEMAVEALSEMIEQPIDPATVSKTKQLVLDKMSYVSSRREILLADTSKGLLEGRWKFTI</sequence>
<dbReference type="PROSITE" id="PS50089">
    <property type="entry name" value="ZF_RING_2"/>
    <property type="match status" value="1"/>
</dbReference>
<dbReference type="EMBL" id="JAFCIX010000325">
    <property type="protein sequence ID" value="KAH6594934.1"/>
    <property type="molecule type" value="Genomic_DNA"/>
</dbReference>
<dbReference type="PROSITE" id="PS51873">
    <property type="entry name" value="TRIAD"/>
    <property type="match status" value="1"/>
</dbReference>
<dbReference type="Pfam" id="PF21235">
    <property type="entry name" value="UBA_ARI1"/>
    <property type="match status" value="1"/>
</dbReference>
<dbReference type="InterPro" id="IPR045840">
    <property type="entry name" value="Ariadne"/>
</dbReference>
<dbReference type="Pfam" id="PF22191">
    <property type="entry name" value="IBR_1"/>
    <property type="match status" value="1"/>
</dbReference>
<feature type="region of interest" description="Disordered" evidence="10">
    <location>
        <begin position="1"/>
        <end position="56"/>
    </location>
</feature>